<comment type="caution">
    <text evidence="1">The sequence shown here is derived from an EMBL/GenBank/DDBJ whole genome shotgun (WGS) entry which is preliminary data.</text>
</comment>
<accession>A0ACC2N308</accession>
<organism evidence="1 2">
    <name type="scientific">Eretmocerus hayati</name>
    <dbReference type="NCBI Taxonomy" id="131215"/>
    <lineage>
        <taxon>Eukaryota</taxon>
        <taxon>Metazoa</taxon>
        <taxon>Ecdysozoa</taxon>
        <taxon>Arthropoda</taxon>
        <taxon>Hexapoda</taxon>
        <taxon>Insecta</taxon>
        <taxon>Pterygota</taxon>
        <taxon>Neoptera</taxon>
        <taxon>Endopterygota</taxon>
        <taxon>Hymenoptera</taxon>
        <taxon>Apocrita</taxon>
        <taxon>Proctotrupomorpha</taxon>
        <taxon>Chalcidoidea</taxon>
        <taxon>Aphelinidae</taxon>
        <taxon>Aphelininae</taxon>
        <taxon>Eretmocerus</taxon>
    </lineage>
</organism>
<name>A0ACC2N308_9HYME</name>
<evidence type="ECO:0000313" key="1">
    <source>
        <dbReference type="EMBL" id="KAJ8665111.1"/>
    </source>
</evidence>
<dbReference type="Proteomes" id="UP001239111">
    <property type="component" value="Chromosome 4"/>
</dbReference>
<proteinExistence type="predicted"/>
<sequence length="105" mass="11768">MGRRSYRTSKQIAFASNLVAVFYRCSDPRSPNKVMFYLNEAPVLLDGCRVGLCDWDYLKDRFGQFANECNLNFCTDPNSAPISTVAPLLIVLASIATYIMSSLRS</sequence>
<reference evidence="1" key="1">
    <citation type="submission" date="2023-04" db="EMBL/GenBank/DDBJ databases">
        <title>A chromosome-level genome assembly of the parasitoid wasp Eretmocerus hayati.</title>
        <authorList>
            <person name="Zhong Y."/>
            <person name="Liu S."/>
            <person name="Liu Y."/>
        </authorList>
    </citation>
    <scope>NUCLEOTIDE SEQUENCE</scope>
    <source>
        <strain evidence="1">ZJU_SS_LIU_2023</strain>
    </source>
</reference>
<protein>
    <submittedName>
        <fullName evidence="1">Uncharacterized protein</fullName>
    </submittedName>
</protein>
<gene>
    <name evidence="1" type="ORF">QAD02_006773</name>
</gene>
<dbReference type="EMBL" id="CM056744">
    <property type="protein sequence ID" value="KAJ8665111.1"/>
    <property type="molecule type" value="Genomic_DNA"/>
</dbReference>
<keyword evidence="2" id="KW-1185">Reference proteome</keyword>
<evidence type="ECO:0000313" key="2">
    <source>
        <dbReference type="Proteomes" id="UP001239111"/>
    </source>
</evidence>